<evidence type="ECO:0000256" key="3">
    <source>
        <dbReference type="ARBA" id="ARBA00023242"/>
    </source>
</evidence>
<gene>
    <name evidence="6 7" type="ordered locus">At3g07030</name>
</gene>
<accession>F4JD88</accession>
<dbReference type="GO" id="GO:0003729">
    <property type="term" value="F:mRNA binding"/>
    <property type="evidence" value="ECO:0000314"/>
    <property type="project" value="TAIR"/>
</dbReference>
<feature type="compositionally biased region" description="Basic and acidic residues" evidence="4">
    <location>
        <begin position="230"/>
        <end position="266"/>
    </location>
</feature>
<dbReference type="Gene3D" id="3.30.110.20">
    <property type="entry name" value="Alba-like domain"/>
    <property type="match status" value="1"/>
</dbReference>
<proteinExistence type="evidence at protein level"/>
<dbReference type="eggNOG" id="KOG2567">
    <property type="taxonomic scope" value="Eukaryota"/>
</dbReference>
<dbReference type="SMR" id="F4JD88"/>
<dbReference type="AlphaFoldDB" id="F4JD88"/>
<feature type="compositionally biased region" description="Gly residues" evidence="4">
    <location>
        <begin position="267"/>
        <end position="287"/>
    </location>
</feature>
<dbReference type="GeneID" id="3768790"/>
<feature type="domain" description="DNA/RNA-binding protein Alba-like" evidence="5">
    <location>
        <begin position="19"/>
        <end position="76"/>
    </location>
</feature>
<dbReference type="InterPro" id="IPR002775">
    <property type="entry name" value="DNA/RNA-bd_Alba-like"/>
</dbReference>
<dbReference type="Proteomes" id="UP000006548">
    <property type="component" value="Chromosome 3"/>
</dbReference>
<dbReference type="ProteomicsDB" id="208422"/>
<feature type="compositionally biased region" description="Polar residues" evidence="4">
    <location>
        <begin position="127"/>
        <end position="143"/>
    </location>
</feature>
<dbReference type="ExpressionAtlas" id="F4JD88">
    <property type="expression patterns" value="baseline and differential"/>
</dbReference>
<dbReference type="Pfam" id="PF01918">
    <property type="entry name" value="Alba"/>
    <property type="match status" value="1"/>
</dbReference>
<dbReference type="GO" id="GO:0005634">
    <property type="term" value="C:nucleus"/>
    <property type="evidence" value="ECO:0007669"/>
    <property type="project" value="UniProtKB-SubCell"/>
</dbReference>
<name>F4JD88_ARATH</name>
<evidence type="ECO:0000256" key="1">
    <source>
        <dbReference type="ARBA" id="ARBA00004123"/>
    </source>
</evidence>
<sequence length="405" mass="42501">MDRYQRVAKPKPESPINENEIRITSKGLIRNYISYATSLLQEKSVKDIVLKAMGQAISKTVAISEILKNKIPGLHQDIAISSISITDVWEPTEEGLFPVELTRHVSMISITLSLSELNKDSPGYQAPAQSDQSKPQYQPQQGRQARLPYNAYGEEGEVVAEGEAGEEVDMETTKGVMKEKTKGTIKKIIKTMKVGIQTRAEAVDVVDEAMAIVGGRGGYGGGRDGGYGGGRDDGYGERRNDGYGERRNDRYGGGRDDGYGGGRDDGYGGGRNDGYGGRRGGFRGGRGGGRDEGYGGGRGGYGGRSGGQGDGYGGGRGDGYGGGRGDGYGGGRGDGYGGGRVDRYDGGRRDGYGGGRYDGYGGGKSDGYGGGRGGYRGGRGGYGRGRGRMGNGGRSRDGASNQNEA</sequence>
<evidence type="ECO:0007829" key="9">
    <source>
        <dbReference type="PeptideAtlas" id="F4JD88"/>
    </source>
</evidence>
<comment type="similarity">
    <text evidence="2">Belongs to the histone-like Alba family.</text>
</comment>
<keyword evidence="9 10" id="KW-1267">Proteomics identification</keyword>
<protein>
    <submittedName>
        <fullName evidence="7">Alba DNA/RNA-binding protein</fullName>
    </submittedName>
</protein>
<dbReference type="GO" id="GO:0034605">
    <property type="term" value="P:cellular response to heat"/>
    <property type="evidence" value="ECO:0000314"/>
    <property type="project" value="TAIR"/>
</dbReference>
<feature type="region of interest" description="Disordered" evidence="4">
    <location>
        <begin position="121"/>
        <end position="143"/>
    </location>
</feature>
<dbReference type="FunFam" id="3.30.110.20:FF:000003">
    <property type="entry name" value="DNA/RNA-binding protein Alba 1"/>
    <property type="match status" value="1"/>
</dbReference>
<feature type="compositionally biased region" description="Gly residues" evidence="4">
    <location>
        <begin position="294"/>
        <end position="339"/>
    </location>
</feature>
<feature type="compositionally biased region" description="Basic and acidic residues" evidence="4">
    <location>
        <begin position="340"/>
        <end position="351"/>
    </location>
</feature>
<dbReference type="InterPro" id="IPR036882">
    <property type="entry name" value="Alba-like_dom_sf"/>
</dbReference>
<feature type="region of interest" description="Disordered" evidence="4">
    <location>
        <begin position="215"/>
        <end position="405"/>
    </location>
</feature>
<reference evidence="8" key="2">
    <citation type="journal article" date="2017" name="Plant J.">
        <title>Araport11: a complete reannotation of the Arabidopsis thaliana reference genome.</title>
        <authorList>
            <person name="Cheng C.Y."/>
            <person name="Krishnakumar V."/>
            <person name="Chan A.P."/>
            <person name="Thibaud-Nissen F."/>
            <person name="Schobel S."/>
            <person name="Town C.D."/>
        </authorList>
    </citation>
    <scope>GENOME REANNOTATION</scope>
    <source>
        <strain evidence="8">cv. Columbia</strain>
    </source>
</reference>
<feature type="compositionally biased region" description="Gly residues" evidence="4">
    <location>
        <begin position="215"/>
        <end position="229"/>
    </location>
</feature>
<evidence type="ECO:0007829" key="10">
    <source>
        <dbReference type="ProteomicsDB" id="F4JD88"/>
    </source>
</evidence>
<reference evidence="7 8" key="1">
    <citation type="journal article" date="2000" name="Nature">
        <title>Sequence and analysis of chromosome 3 of the plant Arabidopsis thaliana.</title>
        <authorList>
            <consortium name="European Union Chromosome 3 Arabidopsis Sequencing Consortium"/>
            <consortium name="Institute for Genomic Research"/>
            <consortium name="Kazusa DNA Research Institute"/>
            <person name="Salanoubat M."/>
            <person name="Lemcke K."/>
            <person name="Rieger M."/>
            <person name="Ansorge W."/>
            <person name="Unseld M."/>
            <person name="Fartmann B."/>
            <person name="Valle G."/>
            <person name="Blocker H."/>
            <person name="Perez-Alonso M."/>
            <person name="Obermaier B."/>
            <person name="Delseny M."/>
            <person name="Boutry M."/>
            <person name="Grivell L.A."/>
            <person name="Mache R."/>
            <person name="Puigdomenech P."/>
            <person name="De Simone V."/>
            <person name="Choisne N."/>
            <person name="Artiguenave F."/>
            <person name="Robert C."/>
            <person name="Brottier P."/>
            <person name="Wincker P."/>
            <person name="Cattolico L."/>
            <person name="Weissenbach J."/>
            <person name="Saurin W."/>
            <person name="Quetier F."/>
            <person name="Schafer M."/>
            <person name="Muller-Auer S."/>
            <person name="Gabel C."/>
            <person name="Fuchs M."/>
            <person name="Benes V."/>
            <person name="Wurmbach E."/>
            <person name="Drzonek H."/>
            <person name="Erfle H."/>
            <person name="Jordan N."/>
            <person name="Bangert S."/>
            <person name="Wiedelmann R."/>
            <person name="Kranz H."/>
            <person name="Voss H."/>
            <person name="Holland R."/>
            <person name="Brandt P."/>
            <person name="Nyakatura G."/>
            <person name="Vezzi A."/>
            <person name="D'Angelo M."/>
            <person name="Pallavicini A."/>
            <person name="Toppo S."/>
            <person name="Simionati B."/>
            <person name="Conrad A."/>
            <person name="Hornischer K."/>
            <person name="Kauer G."/>
            <person name="Lohnert T.H."/>
            <person name="Nordsiek G."/>
            <person name="Reichelt J."/>
            <person name="Scharfe M."/>
            <person name="Schon O."/>
            <person name="Bargues M."/>
            <person name="Terol J."/>
            <person name="Climent J."/>
            <person name="Navarro P."/>
            <person name="Collado C."/>
            <person name="Perez-Perez A."/>
            <person name="Ottenwalder B."/>
            <person name="Duchemin D."/>
            <person name="Cooke R."/>
            <person name="Laudie M."/>
            <person name="Berger-Llauro C."/>
            <person name="Purnelle B."/>
            <person name="Masuy D."/>
            <person name="de Haan M."/>
            <person name="Maarse A.C."/>
            <person name="Alcaraz J.P."/>
            <person name="Cottet A."/>
            <person name="Casacuberta E."/>
            <person name="Monfort A."/>
            <person name="Argiriou A."/>
            <person name="flores M."/>
            <person name="Liguori R."/>
            <person name="Vitale D."/>
            <person name="Mannhaupt G."/>
            <person name="Haase D."/>
            <person name="Schoof H."/>
            <person name="Rudd S."/>
            <person name="Zaccaria P."/>
            <person name="Mewes H.W."/>
            <person name="Mayer K.F."/>
            <person name="Kaul S."/>
            <person name="Town C.D."/>
            <person name="Koo H.L."/>
            <person name="Tallon L.J."/>
            <person name="Jenkins J."/>
            <person name="Rooney T."/>
            <person name="Rizzo M."/>
            <person name="Walts A."/>
            <person name="Utterback T."/>
            <person name="Fujii C.Y."/>
            <person name="Shea T.P."/>
            <person name="Creasy T.H."/>
            <person name="Haas B."/>
            <person name="Maiti R."/>
            <person name="Wu D."/>
            <person name="Peterson J."/>
            <person name="Van Aken S."/>
            <person name="Pai G."/>
            <person name="Militscher J."/>
            <person name="Sellers P."/>
            <person name="Gill J.E."/>
            <person name="Feldblyum T.V."/>
            <person name="Preuss D."/>
            <person name="Lin X."/>
            <person name="Nierman W.C."/>
            <person name="Salzberg S.L."/>
            <person name="White O."/>
            <person name="Venter J.C."/>
            <person name="Fraser C.M."/>
            <person name="Kaneko T."/>
            <person name="Nakamura Y."/>
            <person name="Sato S."/>
            <person name="Kato T."/>
            <person name="Asamizu E."/>
            <person name="Sasamoto S."/>
            <person name="Kimura T."/>
            <person name="Idesawa K."/>
            <person name="Kawashima K."/>
            <person name="Kishida Y."/>
            <person name="Kiyokawa C."/>
            <person name="Kohara M."/>
            <person name="Matsumoto M."/>
            <person name="Matsuno A."/>
            <person name="Muraki A."/>
            <person name="Nakayama S."/>
            <person name="Nakazaki N."/>
            <person name="Shinpo S."/>
            <person name="Takeuchi C."/>
            <person name="Wada T."/>
            <person name="Watanabe A."/>
            <person name="Yamada M."/>
            <person name="Yasuda M."/>
            <person name="Tabata S."/>
        </authorList>
    </citation>
    <scope>NUCLEOTIDE SEQUENCE [LARGE SCALE GENOMIC DNA]</scope>
    <source>
        <strain evidence="8">cv. Columbia</strain>
    </source>
</reference>
<dbReference type="Araport" id="AT3G07030"/>
<dbReference type="RefSeq" id="NP_187359.2">
    <property type="nucleotide sequence ID" value="NM_111583.3"/>
</dbReference>
<evidence type="ECO:0000256" key="4">
    <source>
        <dbReference type="SAM" id="MobiDB-lite"/>
    </source>
</evidence>
<evidence type="ECO:0000313" key="7">
    <source>
        <dbReference type="EMBL" id="AEE74491.1"/>
    </source>
</evidence>
<organism evidence="7 8">
    <name type="scientific">Arabidopsis thaliana</name>
    <name type="common">Mouse-ear cress</name>
    <dbReference type="NCBI Taxonomy" id="3702"/>
    <lineage>
        <taxon>Eukaryota</taxon>
        <taxon>Viridiplantae</taxon>
        <taxon>Streptophyta</taxon>
        <taxon>Embryophyta</taxon>
        <taxon>Tracheophyta</taxon>
        <taxon>Spermatophyta</taxon>
        <taxon>Magnoliopsida</taxon>
        <taxon>eudicotyledons</taxon>
        <taxon>Gunneridae</taxon>
        <taxon>Pentapetalae</taxon>
        <taxon>rosids</taxon>
        <taxon>malvids</taxon>
        <taxon>Brassicales</taxon>
        <taxon>Brassicaceae</taxon>
        <taxon>Camelineae</taxon>
        <taxon>Arabidopsis</taxon>
    </lineage>
</organism>
<dbReference type="PANTHER" id="PTHR13516:SF3">
    <property type="entry name" value="ALBA DNA_RNA-BINDING PROTEIN"/>
    <property type="match status" value="1"/>
</dbReference>
<dbReference type="TAIR" id="AT3G07030"/>
<evidence type="ECO:0000313" key="6">
    <source>
        <dbReference type="Araport" id="AT3G07030"/>
    </source>
</evidence>
<dbReference type="HOGENOM" id="CLU_056830_1_0_1"/>
<dbReference type="EMBL" id="CP002686">
    <property type="protein sequence ID" value="AEE74491.1"/>
    <property type="molecule type" value="Genomic_DNA"/>
</dbReference>
<dbReference type="InterPro" id="IPR051958">
    <property type="entry name" value="Alba-like_NAB"/>
</dbReference>
<dbReference type="PaxDb" id="3702-AT3G07030.1"/>
<dbReference type="GO" id="GO:0000932">
    <property type="term" value="C:P-body"/>
    <property type="evidence" value="ECO:0000314"/>
    <property type="project" value="TAIR"/>
</dbReference>
<keyword evidence="3" id="KW-0539">Nucleus</keyword>
<evidence type="ECO:0000259" key="5">
    <source>
        <dbReference type="Pfam" id="PF01918"/>
    </source>
</evidence>
<comment type="subcellular location">
    <subcellularLocation>
        <location evidence="1">Nucleus</location>
    </subcellularLocation>
</comment>
<dbReference type="GO" id="GO:0010494">
    <property type="term" value="C:cytoplasmic stress granule"/>
    <property type="evidence" value="ECO:0000314"/>
    <property type="project" value="TAIR"/>
</dbReference>
<dbReference type="SUPFAM" id="SSF82704">
    <property type="entry name" value="AlbA-like"/>
    <property type="match status" value="1"/>
</dbReference>
<feature type="compositionally biased region" description="Gly residues" evidence="4">
    <location>
        <begin position="352"/>
        <end position="393"/>
    </location>
</feature>
<evidence type="ECO:0000313" key="8">
    <source>
        <dbReference type="Proteomes" id="UP000006548"/>
    </source>
</evidence>
<dbReference type="PANTHER" id="PTHR13516">
    <property type="entry name" value="RIBONUCLEASE P SUBUNIT P25"/>
    <property type="match status" value="1"/>
</dbReference>
<keyword evidence="8" id="KW-1185">Reference proteome</keyword>
<evidence type="ECO:0000256" key="2">
    <source>
        <dbReference type="ARBA" id="ARBA00008018"/>
    </source>
</evidence>